<dbReference type="EMBL" id="FR746099">
    <property type="protein sequence ID" value="CCC40923.1"/>
    <property type="molecule type" value="Genomic_DNA"/>
</dbReference>
<dbReference type="GeneID" id="12447933"/>
<reference evidence="1 2" key="1">
    <citation type="journal article" date="2011" name="PLoS ONE">
        <title>Haloquadratum walsbyi: limited diversity in a global pond.</title>
        <authorList>
            <person name="Dyall-Smith M."/>
            <person name="Pfeiffer F."/>
            <person name="Klee K."/>
            <person name="Palm P."/>
            <person name="Gross K."/>
            <person name="Schuster S.C."/>
            <person name="Rampp M."/>
            <person name="Oesterhelt D."/>
        </authorList>
    </citation>
    <scope>NUCLEOTIDE SEQUENCE [LARGE SCALE GENOMIC DNA]</scope>
    <source>
        <strain evidence="2">DSM 16854 / JCM 12705 / C23</strain>
    </source>
</reference>
<evidence type="ECO:0008006" key="3">
    <source>
        <dbReference type="Google" id="ProtNLM"/>
    </source>
</evidence>
<dbReference type="OrthoDB" id="196792at2157"/>
<evidence type="ECO:0000313" key="2">
    <source>
        <dbReference type="Proteomes" id="UP000007954"/>
    </source>
</evidence>
<dbReference type="HOGENOM" id="CLU_2565673_0_0_2"/>
<proteinExistence type="predicted"/>
<sequence length="81" mass="9021">MKSPDSNHDQSPIEITERLNDVSVGDHISINDRAEAYEVVATTDYSVTAIDDSGNKVNISQNLQSGGWNIHEQVYNIKIDF</sequence>
<dbReference type="AlphaFoldDB" id="G0LJI9"/>
<organism evidence="1 2">
    <name type="scientific">Haloquadratum walsbyi (strain DSM 16854 / JCM 12705 / C23)</name>
    <dbReference type="NCBI Taxonomy" id="768065"/>
    <lineage>
        <taxon>Archaea</taxon>
        <taxon>Methanobacteriati</taxon>
        <taxon>Methanobacteriota</taxon>
        <taxon>Stenosarchaea group</taxon>
        <taxon>Halobacteria</taxon>
        <taxon>Halobacteriales</taxon>
        <taxon>Haloferacaceae</taxon>
        <taxon>Haloquadratum</taxon>
    </lineage>
</organism>
<name>G0LJI9_HALWC</name>
<dbReference type="RefSeq" id="WP_014556419.1">
    <property type="nucleotide sequence ID" value="NC_017459.1"/>
</dbReference>
<dbReference type="KEGG" id="hwc:Hqrw_3138"/>
<accession>G0LJI9</accession>
<dbReference type="Proteomes" id="UP000007954">
    <property type="component" value="Chromosome"/>
</dbReference>
<protein>
    <recommendedName>
        <fullName evidence="3">Transcriptional regulator</fullName>
    </recommendedName>
</protein>
<gene>
    <name evidence="1" type="ordered locus">Hqrw_3138</name>
</gene>
<evidence type="ECO:0000313" key="1">
    <source>
        <dbReference type="EMBL" id="CCC40923.1"/>
    </source>
</evidence>